<dbReference type="GO" id="GO:0004674">
    <property type="term" value="F:protein serine/threonine kinase activity"/>
    <property type="evidence" value="ECO:0007669"/>
    <property type="project" value="TreeGrafter"/>
</dbReference>
<sequence length="128" mass="13683">MSTPLGPPPRMVPAASTLFVSVTAAAQIPPASEAAPPSVANDLHTNHSVRERELLSALEPEGIAATRVALNEKAVAVILRVQAKLSGRDFEGEGGEPLDVRAQVQRLISEATSHENLCQCYIGWCPFW</sequence>
<feature type="domain" description="FATC" evidence="1">
    <location>
        <begin position="96"/>
        <end position="128"/>
    </location>
</feature>
<dbReference type="InterPro" id="IPR003152">
    <property type="entry name" value="FATC_dom"/>
</dbReference>
<accession>A0A6A3HMK2</accession>
<dbReference type="GO" id="GO:0016242">
    <property type="term" value="P:negative regulation of macroautophagy"/>
    <property type="evidence" value="ECO:0007669"/>
    <property type="project" value="TreeGrafter"/>
</dbReference>
<gene>
    <name evidence="2" type="ORF">PR002_g26744</name>
</gene>
<dbReference type="AlphaFoldDB" id="A0A6A3HMK2"/>
<proteinExistence type="predicted"/>
<evidence type="ECO:0000313" key="3">
    <source>
        <dbReference type="Proteomes" id="UP000435112"/>
    </source>
</evidence>
<dbReference type="PANTHER" id="PTHR11139:SF9">
    <property type="entry name" value="SERINE_THREONINE-PROTEIN KINASE MTOR"/>
    <property type="match status" value="1"/>
</dbReference>
<dbReference type="GO" id="GO:0005634">
    <property type="term" value="C:nucleus"/>
    <property type="evidence" value="ECO:0007669"/>
    <property type="project" value="TreeGrafter"/>
</dbReference>
<dbReference type="Pfam" id="PF02260">
    <property type="entry name" value="FATC"/>
    <property type="match status" value="1"/>
</dbReference>
<protein>
    <recommendedName>
        <fullName evidence="1">FATC domain-containing protein</fullName>
    </recommendedName>
</protein>
<reference evidence="2 3" key="1">
    <citation type="submission" date="2018-09" db="EMBL/GenBank/DDBJ databases">
        <title>Genomic investigation of the strawberry pathogen Phytophthora fragariae indicates pathogenicity is determined by transcriptional variation in three key races.</title>
        <authorList>
            <person name="Adams T.M."/>
            <person name="Armitage A.D."/>
            <person name="Sobczyk M.K."/>
            <person name="Bates H.J."/>
            <person name="Dunwell J.M."/>
            <person name="Nellist C.F."/>
            <person name="Harrison R.J."/>
        </authorList>
    </citation>
    <scope>NUCLEOTIDE SEQUENCE [LARGE SCALE GENOMIC DNA]</scope>
    <source>
        <strain evidence="2 3">SCRP324</strain>
    </source>
</reference>
<organism evidence="2 3">
    <name type="scientific">Phytophthora rubi</name>
    <dbReference type="NCBI Taxonomy" id="129364"/>
    <lineage>
        <taxon>Eukaryota</taxon>
        <taxon>Sar</taxon>
        <taxon>Stramenopiles</taxon>
        <taxon>Oomycota</taxon>
        <taxon>Peronosporomycetes</taxon>
        <taxon>Peronosporales</taxon>
        <taxon>Peronosporaceae</taxon>
        <taxon>Phytophthora</taxon>
    </lineage>
</organism>
<dbReference type="EMBL" id="QXFU01003948">
    <property type="protein sequence ID" value="KAE8971679.1"/>
    <property type="molecule type" value="Genomic_DNA"/>
</dbReference>
<comment type="caution">
    <text evidence="2">The sequence shown here is derived from an EMBL/GenBank/DDBJ whole genome shotgun (WGS) entry which is preliminary data.</text>
</comment>
<dbReference type="SMART" id="SM01343">
    <property type="entry name" value="FATC"/>
    <property type="match status" value="1"/>
</dbReference>
<dbReference type="OrthoDB" id="381190at2759"/>
<dbReference type="GO" id="GO:0031932">
    <property type="term" value="C:TORC2 complex"/>
    <property type="evidence" value="ECO:0007669"/>
    <property type="project" value="TreeGrafter"/>
</dbReference>
<name>A0A6A3HMK2_9STRA</name>
<dbReference type="GO" id="GO:0031929">
    <property type="term" value="P:TOR signaling"/>
    <property type="evidence" value="ECO:0007669"/>
    <property type="project" value="TreeGrafter"/>
</dbReference>
<evidence type="ECO:0000259" key="1">
    <source>
        <dbReference type="PROSITE" id="PS51190"/>
    </source>
</evidence>
<dbReference type="PROSITE" id="PS51190">
    <property type="entry name" value="FATC"/>
    <property type="match status" value="1"/>
</dbReference>
<dbReference type="InterPro" id="IPR050517">
    <property type="entry name" value="DDR_Repair_Kinase"/>
</dbReference>
<dbReference type="GO" id="GO:0031931">
    <property type="term" value="C:TORC1 complex"/>
    <property type="evidence" value="ECO:0007669"/>
    <property type="project" value="TreeGrafter"/>
</dbReference>
<dbReference type="PANTHER" id="PTHR11139">
    <property type="entry name" value="ATAXIA TELANGIECTASIA MUTATED ATM -RELATED"/>
    <property type="match status" value="1"/>
</dbReference>
<evidence type="ECO:0000313" key="2">
    <source>
        <dbReference type="EMBL" id="KAE8971679.1"/>
    </source>
</evidence>
<dbReference type="Proteomes" id="UP000435112">
    <property type="component" value="Unassembled WGS sequence"/>
</dbReference>
<dbReference type="GO" id="GO:0005737">
    <property type="term" value="C:cytoplasm"/>
    <property type="evidence" value="ECO:0007669"/>
    <property type="project" value="TreeGrafter"/>
</dbReference>